<evidence type="ECO:0000313" key="2">
    <source>
        <dbReference type="Proteomes" id="UP000199048"/>
    </source>
</evidence>
<evidence type="ECO:0000313" key="1">
    <source>
        <dbReference type="EMBL" id="SFL42318.1"/>
    </source>
</evidence>
<dbReference type="Proteomes" id="UP000199048">
    <property type="component" value="Unassembled WGS sequence"/>
</dbReference>
<proteinExistence type="predicted"/>
<organism evidence="1 2">
    <name type="scientific">Methylobacterium pseudosasicola</name>
    <dbReference type="NCBI Taxonomy" id="582667"/>
    <lineage>
        <taxon>Bacteria</taxon>
        <taxon>Pseudomonadati</taxon>
        <taxon>Pseudomonadota</taxon>
        <taxon>Alphaproteobacteria</taxon>
        <taxon>Hyphomicrobiales</taxon>
        <taxon>Methylobacteriaceae</taxon>
        <taxon>Methylobacterium</taxon>
    </lineage>
</organism>
<accession>A0A1I4HJ33</accession>
<protein>
    <submittedName>
        <fullName evidence="1">Uncharacterized protein</fullName>
    </submittedName>
</protein>
<sequence length="52" mass="5925">MGFQAVHLLNEVYAGSKRFCYCFRAYSIGVQQNKSSTIIHTALQYSIVAFFD</sequence>
<gene>
    <name evidence="1" type="ORF">SAMN05192568_1004278</name>
</gene>
<name>A0A1I4HJ33_9HYPH</name>
<keyword evidence="2" id="KW-1185">Reference proteome</keyword>
<dbReference type="EMBL" id="FOTK01000004">
    <property type="protein sequence ID" value="SFL42318.1"/>
    <property type="molecule type" value="Genomic_DNA"/>
</dbReference>
<reference evidence="2" key="1">
    <citation type="submission" date="2016-10" db="EMBL/GenBank/DDBJ databases">
        <authorList>
            <person name="Varghese N."/>
            <person name="Submissions S."/>
        </authorList>
    </citation>
    <scope>NUCLEOTIDE SEQUENCE [LARGE SCALE GENOMIC DNA]</scope>
    <source>
        <strain evidence="2">BL36</strain>
    </source>
</reference>
<dbReference type="AlphaFoldDB" id="A0A1I4HJ33"/>